<protein>
    <recommendedName>
        <fullName evidence="3">Ferredoxin</fullName>
    </recommendedName>
</protein>
<keyword evidence="2" id="KW-1185">Reference proteome</keyword>
<dbReference type="Proteomes" id="UP000005442">
    <property type="component" value="Chromosome"/>
</dbReference>
<accession>G8RLM4</accession>
<dbReference type="PATRIC" id="fig|710685.3.peg.3127"/>
<evidence type="ECO:0008006" key="3">
    <source>
        <dbReference type="Google" id="ProtNLM"/>
    </source>
</evidence>
<gene>
    <name evidence="1" type="ordered locus">MycrhN_3122</name>
</gene>
<name>G8RLM4_MYCRN</name>
<reference evidence="1 2" key="1">
    <citation type="submission" date="2011-12" db="EMBL/GenBank/DDBJ databases">
        <title>Complete sequence of Mycobacterium rhodesiae NBB3.</title>
        <authorList>
            <consortium name="US DOE Joint Genome Institute"/>
            <person name="Lucas S."/>
            <person name="Han J."/>
            <person name="Lapidus A."/>
            <person name="Cheng J.-F."/>
            <person name="Goodwin L."/>
            <person name="Pitluck S."/>
            <person name="Peters L."/>
            <person name="Mikhailova N."/>
            <person name="Gu W."/>
            <person name="Detter J.C."/>
            <person name="Han C."/>
            <person name="Tapia R."/>
            <person name="Land M."/>
            <person name="Hauser L."/>
            <person name="Kyrpides N."/>
            <person name="Ivanova N."/>
            <person name="Pagani I."/>
            <person name="Mattes T."/>
            <person name="Holmes A."/>
            <person name="Rutledge P."/>
            <person name="Paulsen I."/>
            <person name="Coleman N."/>
            <person name="Woyke T."/>
        </authorList>
    </citation>
    <scope>NUCLEOTIDE SEQUENCE [LARGE SCALE GENOMIC DNA]</scope>
    <source>
        <strain evidence="1 2">NBB3</strain>
    </source>
</reference>
<dbReference type="EMBL" id="CP003169">
    <property type="protein sequence ID" value="AEV73656.1"/>
    <property type="molecule type" value="Genomic_DNA"/>
</dbReference>
<evidence type="ECO:0000313" key="1">
    <source>
        <dbReference type="EMBL" id="AEV73656.1"/>
    </source>
</evidence>
<dbReference type="STRING" id="710685.MycrhN_3122"/>
<dbReference type="KEGG" id="mrh:MycrhN_3122"/>
<organism evidence="1 2">
    <name type="scientific">Mycolicibacterium rhodesiae (strain NBB3)</name>
    <name type="common">Mycobacterium rhodesiae</name>
    <dbReference type="NCBI Taxonomy" id="710685"/>
    <lineage>
        <taxon>Bacteria</taxon>
        <taxon>Bacillati</taxon>
        <taxon>Actinomycetota</taxon>
        <taxon>Actinomycetes</taxon>
        <taxon>Mycobacteriales</taxon>
        <taxon>Mycobacteriaceae</taxon>
        <taxon>Mycolicibacterium</taxon>
    </lineage>
</organism>
<sequence length="56" mass="6380">MVQSMALLSRNSWPDTGIVMLLRDEIENSEREHLDESAHSCPVAALRLEQMFVADH</sequence>
<proteinExistence type="predicted"/>
<dbReference type="HOGENOM" id="CLU_3009477_0_0_11"/>
<evidence type="ECO:0000313" key="2">
    <source>
        <dbReference type="Proteomes" id="UP000005442"/>
    </source>
</evidence>
<dbReference type="AlphaFoldDB" id="G8RLM4"/>